<evidence type="ECO:0000256" key="10">
    <source>
        <dbReference type="ARBA" id="ARBA00022967"/>
    </source>
</evidence>
<dbReference type="PANTHER" id="PTHR46552:SF1">
    <property type="entry name" value="NADH-UBIQUINONE OXIDOREDUCTASE CHAIN 2"/>
    <property type="match status" value="1"/>
</dbReference>
<feature type="transmembrane region" description="Helical" evidence="18">
    <location>
        <begin position="6"/>
        <end position="32"/>
    </location>
</feature>
<evidence type="ECO:0000256" key="6">
    <source>
        <dbReference type="ARBA" id="ARBA00022448"/>
    </source>
</evidence>
<feature type="transmembrane region" description="Helical" evidence="18">
    <location>
        <begin position="53"/>
        <end position="73"/>
    </location>
</feature>
<dbReference type="InterPro" id="IPR001750">
    <property type="entry name" value="ND/Mrp_TM"/>
</dbReference>
<evidence type="ECO:0000256" key="2">
    <source>
        <dbReference type="ARBA" id="ARBA00004448"/>
    </source>
</evidence>
<comment type="function">
    <text evidence="18">Core subunit of the mitochondrial membrane respiratory chain NADH dehydrogenase (Complex I) which catalyzes electron transfer from NADH through the respiratory chain, using ubiquinone as an electron acceptor. Essential for the catalytic activity and assembly of complex I.</text>
</comment>
<evidence type="ECO:0000256" key="13">
    <source>
        <dbReference type="ARBA" id="ARBA00023027"/>
    </source>
</evidence>
<feature type="transmembrane region" description="Helical" evidence="18">
    <location>
        <begin position="192"/>
        <end position="211"/>
    </location>
</feature>
<evidence type="ECO:0000256" key="11">
    <source>
        <dbReference type="ARBA" id="ARBA00022982"/>
    </source>
</evidence>
<dbReference type="GO" id="GO:0005743">
    <property type="term" value="C:mitochondrial inner membrane"/>
    <property type="evidence" value="ECO:0007669"/>
    <property type="project" value="UniProtKB-SubCell"/>
</dbReference>
<protein>
    <recommendedName>
        <fullName evidence="5 18">NADH-ubiquinone oxidoreductase chain 2</fullName>
        <ecNumber evidence="4 18">7.1.1.2</ecNumber>
    </recommendedName>
</protein>
<evidence type="ECO:0000256" key="4">
    <source>
        <dbReference type="ARBA" id="ARBA00012944"/>
    </source>
</evidence>
<gene>
    <name evidence="20" type="primary">nad2</name>
</gene>
<keyword evidence="7 18" id="KW-0679">Respiratory chain</keyword>
<evidence type="ECO:0000256" key="5">
    <source>
        <dbReference type="ARBA" id="ARBA00021008"/>
    </source>
</evidence>
<comment type="function">
    <text evidence="1">Core subunit of the mitochondrial membrane respiratory chain NADH dehydrogenase (Complex I) that is believed to belong to the minimal assembly required for catalysis. Complex I functions in the transfer of electrons from NADH to the respiratory chain. The immediate electron acceptor for the enzyme is believed to be ubiquinone.</text>
</comment>
<feature type="transmembrane region" description="Helical" evidence="18">
    <location>
        <begin position="232"/>
        <end position="254"/>
    </location>
</feature>
<dbReference type="Pfam" id="PF00361">
    <property type="entry name" value="Proton_antipo_M"/>
    <property type="match status" value="1"/>
</dbReference>
<comment type="similarity">
    <text evidence="3 18">Belongs to the complex I subunit 2 family.</text>
</comment>
<keyword evidence="14 18" id="KW-0830">Ubiquinone</keyword>
<organism evidence="20">
    <name type="scientific">Euphyllodromia sp. Z257</name>
    <dbReference type="NCBI Taxonomy" id="2093493"/>
    <lineage>
        <taxon>Eukaryota</taxon>
        <taxon>Metazoa</taxon>
        <taxon>Ecdysozoa</taxon>
        <taxon>Arthropoda</taxon>
        <taxon>Hexapoda</taxon>
        <taxon>Insecta</taxon>
        <taxon>Pterygota</taxon>
        <taxon>Neoptera</taxon>
        <taxon>Polyneoptera</taxon>
        <taxon>Dictyoptera</taxon>
        <taxon>Blattodea</taxon>
        <taxon>Blaberoidea</taxon>
        <taxon>Pseudophyllodromiidae</taxon>
        <taxon>Euphyllodromia</taxon>
    </lineage>
</organism>
<evidence type="ECO:0000256" key="1">
    <source>
        <dbReference type="ARBA" id="ARBA00003257"/>
    </source>
</evidence>
<evidence type="ECO:0000256" key="15">
    <source>
        <dbReference type="ARBA" id="ARBA00023128"/>
    </source>
</evidence>
<evidence type="ECO:0000256" key="18">
    <source>
        <dbReference type="RuleBase" id="RU003403"/>
    </source>
</evidence>
<evidence type="ECO:0000256" key="14">
    <source>
        <dbReference type="ARBA" id="ARBA00023075"/>
    </source>
</evidence>
<accession>A0A2P1H9Y1</accession>
<dbReference type="PRINTS" id="PR01436">
    <property type="entry name" value="NADHDHGNASE2"/>
</dbReference>
<feature type="transmembrane region" description="Helical" evidence="18">
    <location>
        <begin position="310"/>
        <end position="332"/>
    </location>
</feature>
<evidence type="ECO:0000256" key="16">
    <source>
        <dbReference type="ARBA" id="ARBA00023136"/>
    </source>
</evidence>
<keyword evidence="16 18" id="KW-0472">Membrane</keyword>
<name>A0A2P1H9Y1_9NEOP</name>
<dbReference type="AlphaFoldDB" id="A0A2P1H9Y1"/>
<dbReference type="InterPro" id="IPR050175">
    <property type="entry name" value="Complex_I_Subunit_2"/>
</dbReference>
<comment type="catalytic activity">
    <reaction evidence="17 18">
        <text>a ubiquinone + NADH + 5 H(+)(in) = a ubiquinol + NAD(+) + 4 H(+)(out)</text>
        <dbReference type="Rhea" id="RHEA:29091"/>
        <dbReference type="Rhea" id="RHEA-COMP:9565"/>
        <dbReference type="Rhea" id="RHEA-COMP:9566"/>
        <dbReference type="ChEBI" id="CHEBI:15378"/>
        <dbReference type="ChEBI" id="CHEBI:16389"/>
        <dbReference type="ChEBI" id="CHEBI:17976"/>
        <dbReference type="ChEBI" id="CHEBI:57540"/>
        <dbReference type="ChEBI" id="CHEBI:57945"/>
        <dbReference type="EC" id="7.1.1.2"/>
    </reaction>
</comment>
<evidence type="ECO:0000256" key="3">
    <source>
        <dbReference type="ARBA" id="ARBA00007012"/>
    </source>
</evidence>
<dbReference type="GO" id="GO:0008137">
    <property type="term" value="F:NADH dehydrogenase (ubiquinone) activity"/>
    <property type="evidence" value="ECO:0007669"/>
    <property type="project" value="UniProtKB-EC"/>
</dbReference>
<feature type="transmembrane region" description="Helical" evidence="18">
    <location>
        <begin position="85"/>
        <end position="107"/>
    </location>
</feature>
<evidence type="ECO:0000259" key="19">
    <source>
        <dbReference type="Pfam" id="PF00361"/>
    </source>
</evidence>
<evidence type="ECO:0000256" key="8">
    <source>
        <dbReference type="ARBA" id="ARBA00022692"/>
    </source>
</evidence>
<dbReference type="GO" id="GO:0006120">
    <property type="term" value="P:mitochondrial electron transport, NADH to ubiquinone"/>
    <property type="evidence" value="ECO:0007669"/>
    <property type="project" value="InterPro"/>
</dbReference>
<dbReference type="InterPro" id="IPR003917">
    <property type="entry name" value="NADH_UbQ_OxRdtase_chain2"/>
</dbReference>
<feature type="domain" description="NADH:quinone oxidoreductase/Mrp antiporter transmembrane" evidence="19">
    <location>
        <begin position="17"/>
        <end position="278"/>
    </location>
</feature>
<keyword evidence="9 18" id="KW-0999">Mitochondrion inner membrane</keyword>
<keyword evidence="10 18" id="KW-1278">Translocase</keyword>
<dbReference type="EC" id="7.1.1.2" evidence="4 18"/>
<evidence type="ECO:0000256" key="17">
    <source>
        <dbReference type="ARBA" id="ARBA00049551"/>
    </source>
</evidence>
<keyword evidence="15 18" id="KW-0496">Mitochondrion</keyword>
<keyword evidence="6" id="KW-0813">Transport</keyword>
<proteinExistence type="inferred from homology"/>
<keyword evidence="11 18" id="KW-0249">Electron transport</keyword>
<comment type="subcellular location">
    <subcellularLocation>
        <location evidence="2 18">Mitochondrion inner membrane</location>
        <topology evidence="2 18">Multi-pass membrane protein</topology>
    </subcellularLocation>
</comment>
<evidence type="ECO:0000256" key="9">
    <source>
        <dbReference type="ARBA" id="ARBA00022792"/>
    </source>
</evidence>
<feature type="transmembrane region" description="Helical" evidence="18">
    <location>
        <begin position="266"/>
        <end position="290"/>
    </location>
</feature>
<evidence type="ECO:0000313" key="20">
    <source>
        <dbReference type="EMBL" id="AVN68344.1"/>
    </source>
</evidence>
<evidence type="ECO:0000256" key="12">
    <source>
        <dbReference type="ARBA" id="ARBA00022989"/>
    </source>
</evidence>
<geneLocation type="mitochondrion" evidence="20"/>
<keyword evidence="12 18" id="KW-1133">Transmembrane helix</keyword>
<reference evidence="20" key="1">
    <citation type="journal article" date="2018" name="Mol. Biol. Evol.">
        <title>Transoceanic dispersal and plate tectonics shaped global cockroach distributions: evidence from mitochondrial phylogenomics.</title>
        <authorList>
            <person name="Bourguignon T."/>
            <person name="Qian T."/>
            <person name="Ho S.Y.W."/>
            <person name="Juna F."/>
            <person name="Wang Z."/>
            <person name="Arab D.A."/>
            <person name="Cameron S.L."/>
            <person name="Walker J."/>
            <person name="Rentz D."/>
            <person name="Evans T.A."/>
            <person name="Lo N."/>
        </authorList>
    </citation>
    <scope>NUCLEOTIDE SEQUENCE</scope>
</reference>
<feature type="transmembrane region" description="Helical" evidence="18">
    <location>
        <begin position="143"/>
        <end position="161"/>
    </location>
</feature>
<sequence>MMFFLTLMMGAVISISSNSWVGIWMGLEINLLSFIPMMSNSNNIYTTEASLKYFLIQALTSSILLFTILYFTIKDNMFMTMNNSIVHLLLMSTLMMKMAAAPFHWWFPSIMEGLSWSNCFIMMTIQKIAPMIIMSYIMKNSNWYILFIISSIIVGSIGGLNQTSIRKLLTYSSINHLGWMLSAMLVSENMWLMYFSIYTSLIITILLTMKMTKISFINQTHFSYCQPIKKQMFFISLLSLGGLPPFTGFLSKWLIIKSLLNNEMMILTSIMIIFSLITLFYYLQVTYASLVFSYYEPSWNLKYLNNKEMIITLMITFSIIGLLLSPVIIILFT</sequence>
<dbReference type="PANTHER" id="PTHR46552">
    <property type="entry name" value="NADH-UBIQUINONE OXIDOREDUCTASE CHAIN 2"/>
    <property type="match status" value="1"/>
</dbReference>
<keyword evidence="13 18" id="KW-0520">NAD</keyword>
<keyword evidence="8 18" id="KW-0812">Transmembrane</keyword>
<dbReference type="EMBL" id="MG882238">
    <property type="protein sequence ID" value="AVN68344.1"/>
    <property type="molecule type" value="Genomic_DNA"/>
</dbReference>
<evidence type="ECO:0000256" key="7">
    <source>
        <dbReference type="ARBA" id="ARBA00022660"/>
    </source>
</evidence>